<accession>A0A7H0SMI6</accession>
<evidence type="ECO:0000313" key="1">
    <source>
        <dbReference type="EMBL" id="QNQ89761.1"/>
    </source>
</evidence>
<protein>
    <submittedName>
        <fullName evidence="1">Uncharacterized protein</fullName>
    </submittedName>
</protein>
<evidence type="ECO:0000313" key="2">
    <source>
        <dbReference type="Proteomes" id="UP000516320"/>
    </source>
</evidence>
<gene>
    <name evidence="1" type="ORF">GP475_03180</name>
</gene>
<dbReference type="Proteomes" id="UP000516320">
    <property type="component" value="Chromosome"/>
</dbReference>
<dbReference type="InterPro" id="IPR046348">
    <property type="entry name" value="SIS_dom_sf"/>
</dbReference>
<dbReference type="KEGG" id="cpoy:GP475_03180"/>
<dbReference type="EMBL" id="CP046884">
    <property type="protein sequence ID" value="QNQ89761.1"/>
    <property type="molecule type" value="Genomic_DNA"/>
</dbReference>
<dbReference type="GO" id="GO:0097367">
    <property type="term" value="F:carbohydrate derivative binding"/>
    <property type="evidence" value="ECO:0007669"/>
    <property type="project" value="InterPro"/>
</dbReference>
<reference evidence="1 2" key="1">
    <citation type="submission" date="2019-12" db="EMBL/GenBank/DDBJ databases">
        <title>Corynebacterium sp. nov., isolated from feces of the Anser Albifrons in China.</title>
        <authorList>
            <person name="Liu Q."/>
        </authorList>
    </citation>
    <scope>NUCLEOTIDE SEQUENCE [LARGE SCALE GENOMIC DNA]</scope>
    <source>
        <strain evidence="1 2">4H37-19</strain>
    </source>
</reference>
<dbReference type="GO" id="GO:1901135">
    <property type="term" value="P:carbohydrate derivative metabolic process"/>
    <property type="evidence" value="ECO:0007669"/>
    <property type="project" value="InterPro"/>
</dbReference>
<keyword evidence="2" id="KW-1185">Reference proteome</keyword>
<dbReference type="AlphaFoldDB" id="A0A7H0SMI6"/>
<proteinExistence type="predicted"/>
<dbReference type="RefSeq" id="WP_187975214.1">
    <property type="nucleotide sequence ID" value="NZ_CP046884.1"/>
</dbReference>
<name>A0A7H0SMI6_9CORY</name>
<organism evidence="1 2">
    <name type="scientific">Corynebacterium poyangense</name>
    <dbReference type="NCBI Taxonomy" id="2684405"/>
    <lineage>
        <taxon>Bacteria</taxon>
        <taxon>Bacillati</taxon>
        <taxon>Actinomycetota</taxon>
        <taxon>Actinomycetes</taxon>
        <taxon>Mycobacteriales</taxon>
        <taxon>Corynebacteriaceae</taxon>
        <taxon>Corynebacterium</taxon>
    </lineage>
</organism>
<dbReference type="SUPFAM" id="SSF53697">
    <property type="entry name" value="SIS domain"/>
    <property type="match status" value="1"/>
</dbReference>
<sequence length="319" mass="34745">MEPRDDNPEFFELAYEGAQIRALATEIAGGKWKKFAEFQLRSLIVLCFGDVAEAAAHSVLDRLAPLEFPVVISRRLPHYTGALDVVLVLGEQDPMERLHVVQSAHDRGALTALIDSGMQGVAEEAPSATLRLGTPLGSGVVESPLRYAGAIYSSYQLLRGDYSDLGAELYRVADAVDQELANLAPSVSYSENAARQLRNLATEYAIIHSGQLSIARMVSALWAACGLHCCALSRPELWKRLRTQPQPDIFHDPYVDPEATVLPSKVVMWGAYPTEAEAELGSTRVENATQVNTGSLEELLILVVRGFSATTYSVSPEDC</sequence>